<dbReference type="SUPFAM" id="SSF160544">
    <property type="entry name" value="EscU C-terminal domain-like"/>
    <property type="match status" value="1"/>
</dbReference>
<comment type="similarity">
    <text evidence="1">Belongs to the type III secretion exporter family.</text>
</comment>
<dbReference type="InterPro" id="IPR006135">
    <property type="entry name" value="T3SS_substrate_exporter"/>
</dbReference>
<protein>
    <submittedName>
        <fullName evidence="2">EscU/YscU/HrcU family type III secretion system export apparatus switch protein</fullName>
    </submittedName>
</protein>
<organism evidence="2 3">
    <name type="scientific">Thiobacillus sedimenti</name>
    <dbReference type="NCBI Taxonomy" id="3110231"/>
    <lineage>
        <taxon>Bacteria</taxon>
        <taxon>Pseudomonadati</taxon>
        <taxon>Pseudomonadota</taxon>
        <taxon>Betaproteobacteria</taxon>
        <taxon>Nitrosomonadales</taxon>
        <taxon>Thiobacillaceae</taxon>
        <taxon>Thiobacillus</taxon>
    </lineage>
</organism>
<evidence type="ECO:0000313" key="2">
    <source>
        <dbReference type="EMBL" id="WRS40265.1"/>
    </source>
</evidence>
<accession>A0ABZ1CMK1</accession>
<evidence type="ECO:0000256" key="1">
    <source>
        <dbReference type="ARBA" id="ARBA00010690"/>
    </source>
</evidence>
<dbReference type="PANTHER" id="PTHR30531">
    <property type="entry name" value="FLAGELLAR BIOSYNTHETIC PROTEIN FLHB"/>
    <property type="match status" value="1"/>
</dbReference>
<reference evidence="2 3" key="1">
    <citation type="submission" date="2023-12" db="EMBL/GenBank/DDBJ databases">
        <title>Thiobacillus sedimentum sp. nov., a chemolithoautotrophic sulfur-oxidizing bacterium isolated from freshwater sediment.</title>
        <authorList>
            <person name="Luo J."/>
            <person name="Dai C."/>
        </authorList>
    </citation>
    <scope>NUCLEOTIDE SEQUENCE [LARGE SCALE GENOMIC DNA]</scope>
    <source>
        <strain evidence="2 3">SCUT-2</strain>
    </source>
</reference>
<sequence length="97" mass="10524">MPAPDKQRAAAALAYRAGDAAPRVVAKGRGILADSIIERARASGVYVHESRELLALLMQIDLDSHIPPQLYVAVAELLAWLYRLEESDQPALPPPTP</sequence>
<evidence type="ECO:0000313" key="3">
    <source>
        <dbReference type="Proteomes" id="UP001334732"/>
    </source>
</evidence>
<dbReference type="InterPro" id="IPR029025">
    <property type="entry name" value="T3SS_substrate_exporter_C"/>
</dbReference>
<dbReference type="PANTHER" id="PTHR30531:SF12">
    <property type="entry name" value="FLAGELLAR BIOSYNTHETIC PROTEIN FLHB"/>
    <property type="match status" value="1"/>
</dbReference>
<dbReference type="RefSeq" id="WP_324780795.1">
    <property type="nucleotide sequence ID" value="NZ_CP141769.1"/>
</dbReference>
<name>A0ABZ1CMK1_9PROT</name>
<dbReference type="EMBL" id="CP141769">
    <property type="protein sequence ID" value="WRS40265.1"/>
    <property type="molecule type" value="Genomic_DNA"/>
</dbReference>
<dbReference type="Gene3D" id="3.40.1690.10">
    <property type="entry name" value="secretion proteins EscU"/>
    <property type="match status" value="1"/>
</dbReference>
<dbReference type="Pfam" id="PF01312">
    <property type="entry name" value="Bac_export_2"/>
    <property type="match status" value="1"/>
</dbReference>
<gene>
    <name evidence="2" type="ORF">VA613_05195</name>
</gene>
<dbReference type="Proteomes" id="UP001334732">
    <property type="component" value="Chromosome"/>
</dbReference>
<keyword evidence="3" id="KW-1185">Reference proteome</keyword>
<proteinExistence type="inferred from homology"/>